<dbReference type="AlphaFoldDB" id="A0A424W842"/>
<organism evidence="2 3">
    <name type="scientific">Alcaligenes xylosoxydans xylosoxydans</name>
    <name type="common">Achromobacter xylosoxidans</name>
    <dbReference type="NCBI Taxonomy" id="85698"/>
    <lineage>
        <taxon>Bacteria</taxon>
        <taxon>Pseudomonadati</taxon>
        <taxon>Pseudomonadota</taxon>
        <taxon>Betaproteobacteria</taxon>
        <taxon>Burkholderiales</taxon>
        <taxon>Alcaligenaceae</taxon>
        <taxon>Achromobacter</taxon>
    </lineage>
</organism>
<dbReference type="SUPFAM" id="SSF103515">
    <property type="entry name" value="Autotransporter"/>
    <property type="match status" value="1"/>
</dbReference>
<evidence type="ECO:0008006" key="4">
    <source>
        <dbReference type="Google" id="ProtNLM"/>
    </source>
</evidence>
<proteinExistence type="predicted"/>
<sequence length="258" mass="27077">MKKKITGCLVCGLLQAGTALGAEAEPAPAAGTLPSNEWQFSVTPYFWAAGLSGKTSQSRSPVIDIHAGFDKLFDNLDFGAMLIGDARKGRYSVFGDLIYTKIGTQGDTPRGILASSADVKASTFAGLLGVGYSLLENSPHQLDVVAGLRVWSVDTDITLKGAHLDGRTRSDGATWVDGLVGVRGNYMLSSKYYITGWGLIGAGGAEADWDVGLGLGYNFSKNVSAAIGYRALGVDYSSGGFKFDAVLQGPMAGLTIRF</sequence>
<protein>
    <recommendedName>
        <fullName evidence="4">Outer membrane protein beta-barrel domain-containing protein</fullName>
    </recommendedName>
</protein>
<dbReference type="InterPro" id="IPR036709">
    <property type="entry name" value="Autotransporte_beta_dom_sf"/>
</dbReference>
<feature type="signal peptide" evidence="1">
    <location>
        <begin position="1"/>
        <end position="21"/>
    </location>
</feature>
<evidence type="ECO:0000256" key="1">
    <source>
        <dbReference type="SAM" id="SignalP"/>
    </source>
</evidence>
<dbReference type="OrthoDB" id="6555107at2"/>
<feature type="chain" id="PRO_5019558528" description="Outer membrane protein beta-barrel domain-containing protein" evidence="1">
    <location>
        <begin position="22"/>
        <end position="258"/>
    </location>
</feature>
<dbReference type="Proteomes" id="UP000285324">
    <property type="component" value="Unassembled WGS sequence"/>
</dbReference>
<accession>A0A424W842</accession>
<name>A0A424W842_ALCXX</name>
<gene>
    <name evidence="2" type="ORF">DY367_22915</name>
</gene>
<dbReference type="RefSeq" id="WP_059372074.1">
    <property type="nucleotide sequence ID" value="NZ_CP061008.1"/>
</dbReference>
<dbReference type="EMBL" id="QVXO01000042">
    <property type="protein sequence ID" value="RPJ89381.1"/>
    <property type="molecule type" value="Genomic_DNA"/>
</dbReference>
<comment type="caution">
    <text evidence="2">The sequence shown here is derived from an EMBL/GenBank/DDBJ whole genome shotgun (WGS) entry which is preliminary data.</text>
</comment>
<keyword evidence="1" id="KW-0732">Signal</keyword>
<evidence type="ECO:0000313" key="2">
    <source>
        <dbReference type="EMBL" id="RPJ89381.1"/>
    </source>
</evidence>
<reference evidence="2 3" key="1">
    <citation type="submission" date="2018-08" db="EMBL/GenBank/DDBJ databases">
        <title>Achromobacter xylosoxidans Genome sequencing and assembly.</title>
        <authorList>
            <person name="Wang R."/>
            <person name="Rensing C."/>
            <person name="Li Y."/>
        </authorList>
    </citation>
    <scope>NUCLEOTIDE SEQUENCE [LARGE SCALE GENOMIC DNA]</scope>
    <source>
        <strain evidence="2 3">GD003A</strain>
    </source>
</reference>
<evidence type="ECO:0000313" key="3">
    <source>
        <dbReference type="Proteomes" id="UP000285324"/>
    </source>
</evidence>